<keyword evidence="3 7" id="KW-0812">Transmembrane</keyword>
<organism evidence="9 10">
    <name type="scientific">Desertihabitans brevis</name>
    <dbReference type="NCBI Taxonomy" id="2268447"/>
    <lineage>
        <taxon>Bacteria</taxon>
        <taxon>Bacillati</taxon>
        <taxon>Actinomycetota</taxon>
        <taxon>Actinomycetes</taxon>
        <taxon>Propionibacteriales</taxon>
        <taxon>Propionibacteriaceae</taxon>
        <taxon>Desertihabitans</taxon>
    </lineage>
</organism>
<proteinExistence type="predicted"/>
<dbReference type="InterPro" id="IPR036150">
    <property type="entry name" value="Cyt_b/b6_C_sf"/>
</dbReference>
<dbReference type="Pfam" id="PF00032">
    <property type="entry name" value="Cytochrom_B_C"/>
    <property type="match status" value="1"/>
</dbReference>
<feature type="domain" description="Cytochrome b/b6 C-terminal region profile" evidence="8">
    <location>
        <begin position="1"/>
        <end position="46"/>
    </location>
</feature>
<dbReference type="GO" id="GO:0009055">
    <property type="term" value="F:electron transfer activity"/>
    <property type="evidence" value="ECO:0007669"/>
    <property type="project" value="InterPro"/>
</dbReference>
<keyword evidence="5 7" id="KW-1133">Transmembrane helix</keyword>
<comment type="caution">
    <text evidence="9">The sequence shown here is derived from an EMBL/GenBank/DDBJ whole genome shotgun (WGS) entry which is preliminary data.</text>
</comment>
<comment type="subcellular location">
    <subcellularLocation>
        <location evidence="1">Membrane</location>
        <topology evidence="1">Multi-pass membrane protein</topology>
    </subcellularLocation>
</comment>
<keyword evidence="4" id="KW-0249">Electron transport</keyword>
<evidence type="ECO:0000256" key="1">
    <source>
        <dbReference type="ARBA" id="ARBA00004141"/>
    </source>
</evidence>
<evidence type="ECO:0000256" key="2">
    <source>
        <dbReference type="ARBA" id="ARBA00022448"/>
    </source>
</evidence>
<protein>
    <recommendedName>
        <fullName evidence="8">Cytochrome b/b6 C-terminal region profile domain-containing protein</fullName>
    </recommendedName>
</protein>
<feature type="transmembrane region" description="Helical" evidence="7">
    <location>
        <begin position="12"/>
        <end position="30"/>
    </location>
</feature>
<accession>A0A367YQ47</accession>
<dbReference type="SUPFAM" id="SSF81648">
    <property type="entry name" value="a domain/subunit of cytochrome bc1 complex (Ubiquinol-cytochrome c reductase)"/>
    <property type="match status" value="1"/>
</dbReference>
<gene>
    <name evidence="9" type="ORF">DT076_18940</name>
</gene>
<evidence type="ECO:0000259" key="8">
    <source>
        <dbReference type="PROSITE" id="PS51003"/>
    </source>
</evidence>
<evidence type="ECO:0000256" key="7">
    <source>
        <dbReference type="SAM" id="Phobius"/>
    </source>
</evidence>
<evidence type="ECO:0000256" key="6">
    <source>
        <dbReference type="ARBA" id="ARBA00023136"/>
    </source>
</evidence>
<reference evidence="9 10" key="1">
    <citation type="submission" date="2018-07" db="EMBL/GenBank/DDBJ databases">
        <title>Desertimonas flava gen. nov. sp. nov.</title>
        <authorList>
            <person name="Liu S."/>
        </authorList>
    </citation>
    <scope>NUCLEOTIDE SEQUENCE [LARGE SCALE GENOMIC DNA]</scope>
    <source>
        <strain evidence="9 10">16Sb5-5</strain>
    </source>
</reference>
<keyword evidence="6 7" id="KW-0472">Membrane</keyword>
<evidence type="ECO:0000313" key="9">
    <source>
        <dbReference type="EMBL" id="RCK67900.1"/>
    </source>
</evidence>
<dbReference type="EMBL" id="QOUI01000018">
    <property type="protein sequence ID" value="RCK67900.1"/>
    <property type="molecule type" value="Genomic_DNA"/>
</dbReference>
<evidence type="ECO:0000256" key="5">
    <source>
        <dbReference type="ARBA" id="ARBA00022989"/>
    </source>
</evidence>
<evidence type="ECO:0000256" key="3">
    <source>
        <dbReference type="ARBA" id="ARBA00022692"/>
    </source>
</evidence>
<keyword evidence="2" id="KW-0813">Transport</keyword>
<dbReference type="InterPro" id="IPR005798">
    <property type="entry name" value="Cyt_b/b6_C"/>
</dbReference>
<keyword evidence="10" id="KW-1185">Reference proteome</keyword>
<name>A0A367YQ47_9ACTN</name>
<evidence type="ECO:0000313" key="10">
    <source>
        <dbReference type="Proteomes" id="UP000252770"/>
    </source>
</evidence>
<dbReference type="Proteomes" id="UP000252770">
    <property type="component" value="Unassembled WGS sequence"/>
</dbReference>
<dbReference type="AlphaFoldDB" id="A0A367YQ47"/>
<evidence type="ECO:0000256" key="4">
    <source>
        <dbReference type="ARBA" id="ARBA00022982"/>
    </source>
</evidence>
<dbReference type="PROSITE" id="PS51003">
    <property type="entry name" value="CYTB_CTER"/>
    <property type="match status" value="1"/>
</dbReference>
<dbReference type="GO" id="GO:0016491">
    <property type="term" value="F:oxidoreductase activity"/>
    <property type="evidence" value="ECO:0007669"/>
    <property type="project" value="InterPro"/>
</dbReference>
<dbReference type="GO" id="GO:0016020">
    <property type="term" value="C:membrane"/>
    <property type="evidence" value="ECO:0007669"/>
    <property type="project" value="UniProtKB-SubCell"/>
</dbReference>
<sequence>MLRSIPNKLGGVIALVLSIAILAILPFYHLSKFRGIQFYPINQILF</sequence>
<dbReference type="Gene3D" id="1.10.287.980">
    <property type="entry name" value="plastocyanin oxidoreductase"/>
    <property type="match status" value="1"/>
</dbReference>